<keyword evidence="2" id="KW-1185">Reference proteome</keyword>
<accession>A0A316I9E5</accession>
<name>A0A316I9E5_9GAMM</name>
<dbReference type="Proteomes" id="UP000245812">
    <property type="component" value="Unassembled WGS sequence"/>
</dbReference>
<gene>
    <name evidence="1" type="ORF">C7456_10423</name>
</gene>
<comment type="caution">
    <text evidence="1">The sequence shown here is derived from an EMBL/GenBank/DDBJ whole genome shotgun (WGS) entry which is preliminary data.</text>
</comment>
<dbReference type="EMBL" id="QGHC01000004">
    <property type="protein sequence ID" value="PWK89675.1"/>
    <property type="molecule type" value="Genomic_DNA"/>
</dbReference>
<evidence type="ECO:0000313" key="1">
    <source>
        <dbReference type="EMBL" id="PWK89675.1"/>
    </source>
</evidence>
<dbReference type="AlphaFoldDB" id="A0A316I9E5"/>
<protein>
    <submittedName>
        <fullName evidence="1">Uncharacterized protein</fullName>
    </submittedName>
</protein>
<proteinExistence type="predicted"/>
<reference evidence="1 2" key="1">
    <citation type="submission" date="2018-05" db="EMBL/GenBank/DDBJ databases">
        <title>Genomic Encyclopedia of Type Strains, Phase IV (KMG-IV): sequencing the most valuable type-strain genomes for metagenomic binning, comparative biology and taxonomic classification.</title>
        <authorList>
            <person name="Goeker M."/>
        </authorList>
    </citation>
    <scope>NUCLEOTIDE SEQUENCE [LARGE SCALE GENOMIC DNA]</scope>
    <source>
        <strain evidence="1 2">DSM 14263</strain>
    </source>
</reference>
<evidence type="ECO:0000313" key="2">
    <source>
        <dbReference type="Proteomes" id="UP000245812"/>
    </source>
</evidence>
<sequence length="347" mass="37288">MSTRAASASADRDAAGRASIQVRSDRLTLRVAKAPQVYLSGPIGPDALRQVDGMLRSGRIPRGSDVYLDSSAGDVPSGLALGRLFRSAGLNTHVGLWRKPTRSVVPARPAVCLDACAYAYLGGVYRWAPSGSDRIGLHASLLPGPQGASGPAQPASPAALRDYLVEMDVRPDYFAHVLGPAENGVVWWKPEEMAPWLVANNGRQPLAASYQPGPAPQLTLSQTVRGGRNRIALRCAPGGVTLTAYYTVGYEHARQLASQARAAYFEVERQPWQPQPGERPHAEGDALVFARPLPFAELNRVLRTVSLGAWVETAAGRVRYGFLVAPAAAWEGTRAFYADCRALQGRR</sequence>
<dbReference type="RefSeq" id="WP_139942810.1">
    <property type="nucleotide sequence ID" value="NZ_MSZV01000007.1"/>
</dbReference>
<dbReference type="OrthoDB" id="5936191at2"/>
<organism evidence="1 2">
    <name type="scientific">Fulvimonas soli</name>
    <dbReference type="NCBI Taxonomy" id="155197"/>
    <lineage>
        <taxon>Bacteria</taxon>
        <taxon>Pseudomonadati</taxon>
        <taxon>Pseudomonadota</taxon>
        <taxon>Gammaproteobacteria</taxon>
        <taxon>Lysobacterales</taxon>
        <taxon>Rhodanobacteraceae</taxon>
        <taxon>Fulvimonas</taxon>
    </lineage>
</organism>